<dbReference type="PANTHER" id="PTHR33112:SF16">
    <property type="entry name" value="HETEROKARYON INCOMPATIBILITY DOMAIN-CONTAINING PROTEIN"/>
    <property type="match status" value="1"/>
</dbReference>
<dbReference type="InterPro" id="IPR010730">
    <property type="entry name" value="HET"/>
</dbReference>
<dbReference type="AlphaFoldDB" id="A0AAD9SUB3"/>
<accession>A0AAD9SUB3</accession>
<name>A0AAD9SUB3_PHOAM</name>
<evidence type="ECO:0000259" key="1">
    <source>
        <dbReference type="Pfam" id="PF06985"/>
    </source>
</evidence>
<proteinExistence type="predicted"/>
<evidence type="ECO:0000313" key="3">
    <source>
        <dbReference type="Proteomes" id="UP001265746"/>
    </source>
</evidence>
<reference evidence="2" key="1">
    <citation type="submission" date="2023-06" db="EMBL/GenBank/DDBJ databases">
        <authorList>
            <person name="Noh H."/>
        </authorList>
    </citation>
    <scope>NUCLEOTIDE SEQUENCE</scope>
    <source>
        <strain evidence="2">DUCC20226</strain>
    </source>
</reference>
<evidence type="ECO:0000313" key="2">
    <source>
        <dbReference type="EMBL" id="KAK2615973.1"/>
    </source>
</evidence>
<keyword evidence="3" id="KW-1185">Reference proteome</keyword>
<gene>
    <name evidence="2" type="ORF">N8I77_002694</name>
</gene>
<feature type="domain" description="Heterokaryon incompatibility" evidence="1">
    <location>
        <begin position="6"/>
        <end position="154"/>
    </location>
</feature>
<sequence length="476" mass="54250">MGLTNYTALSYCWGTPDDEQTQRGRTTADNFVLRHSQPFPITELPATIRDAINLTKGCGLEYIWVDSVCIIQGDVEDWLTEANRMHEVYANAYFTICAVSVDSASAGLFHSRQAWNYNIEPCQLASKRISIRSSSVRELIQGSTWSSRAWTLQEEHLSPRMVYWTPQRMYWSCSKCLVTEGESRGHSTSTAVAHPPESSFLAASRSGLNLHERWYDMVESFTKRSLTNPTDKLPAISGIAMRYLRYRGNDEYLAGLWRDTFAMDLAWRTSVYLLEVQKPVCENQRIPSWSWASLPCGHPAVMRRRHCGSGDEQHTLLLVKSQPSHADEGGLAETTVRSVQVKGRMRPLLSDYSRRKEWSDVSVRSADGQEKFSFRGCVDDDVYCVDLSRGLVLAYEAHREESIGHVDYVVDADRMYQGTVEVECLELGQSEMLLLERCESKYNGTEHLKGYRRIGVSWDFRGDFFDGKAQVEIELF</sequence>
<dbReference type="EMBL" id="JAUJFL010000001">
    <property type="protein sequence ID" value="KAK2615973.1"/>
    <property type="molecule type" value="Genomic_DNA"/>
</dbReference>
<dbReference type="Pfam" id="PF06985">
    <property type="entry name" value="HET"/>
    <property type="match status" value="1"/>
</dbReference>
<dbReference type="PANTHER" id="PTHR33112">
    <property type="entry name" value="DOMAIN PROTEIN, PUTATIVE-RELATED"/>
    <property type="match status" value="1"/>
</dbReference>
<comment type="caution">
    <text evidence="2">The sequence shown here is derived from an EMBL/GenBank/DDBJ whole genome shotgun (WGS) entry which is preliminary data.</text>
</comment>
<protein>
    <recommendedName>
        <fullName evidence="1">Heterokaryon incompatibility domain-containing protein</fullName>
    </recommendedName>
</protein>
<organism evidence="2 3">
    <name type="scientific">Phomopsis amygdali</name>
    <name type="common">Fusicoccum amygdali</name>
    <dbReference type="NCBI Taxonomy" id="1214568"/>
    <lineage>
        <taxon>Eukaryota</taxon>
        <taxon>Fungi</taxon>
        <taxon>Dikarya</taxon>
        <taxon>Ascomycota</taxon>
        <taxon>Pezizomycotina</taxon>
        <taxon>Sordariomycetes</taxon>
        <taxon>Sordariomycetidae</taxon>
        <taxon>Diaporthales</taxon>
        <taxon>Diaporthaceae</taxon>
        <taxon>Diaporthe</taxon>
    </lineage>
</organism>
<dbReference type="Proteomes" id="UP001265746">
    <property type="component" value="Unassembled WGS sequence"/>
</dbReference>